<evidence type="ECO:0008006" key="4">
    <source>
        <dbReference type="Google" id="ProtNLM"/>
    </source>
</evidence>
<accession>A0A923N9Z0</accession>
<sequence>MKKIFLLAILACSMLHVCAQNTAPLNTPLSWLREARSKASVNDASGTFTALENAVKFGLFDTAAVSRNKQFVNTLSPRQMQQIKAGVLTNRKKLAKPSAIKVHTHDINNFWDTYALRTDPVFKDSLFNNYILDGTVGLKTFYQIRMNNSLDGLVKKVNNSPSFYNSIRDVSKQFDSMKPQFVAAAKKLEKLYPESIFPPIYFIMGHLNNVGTADGYAGLLIGTEHLCRSYGTDTTQLSDFDKMVLFDSTLAVPLIVHEYVHFQQSNKPESSLLELTIMEGVADFITYQITGRYTNPDVFKYGFKNETTLKKHFSQDMQGENTDNWLFNGYNSQTGYPGNLGYFIGFRICENYYQKSANKKEAIKELLNIRDFNQLLLKSGYLNI</sequence>
<feature type="chain" id="PRO_5036813154" description="DUF2268 domain-containing protein" evidence="1">
    <location>
        <begin position="20"/>
        <end position="384"/>
    </location>
</feature>
<dbReference type="Proteomes" id="UP000603640">
    <property type="component" value="Unassembled WGS sequence"/>
</dbReference>
<organism evidence="2 3">
    <name type="scientific">Pontibacter cellulosilyticus</name>
    <dbReference type="NCBI Taxonomy" id="1720253"/>
    <lineage>
        <taxon>Bacteria</taxon>
        <taxon>Pseudomonadati</taxon>
        <taxon>Bacteroidota</taxon>
        <taxon>Cytophagia</taxon>
        <taxon>Cytophagales</taxon>
        <taxon>Hymenobacteraceae</taxon>
        <taxon>Pontibacter</taxon>
    </lineage>
</organism>
<evidence type="ECO:0000313" key="3">
    <source>
        <dbReference type="Proteomes" id="UP000603640"/>
    </source>
</evidence>
<name>A0A923N9Z0_9BACT</name>
<reference evidence="2" key="1">
    <citation type="submission" date="2020-08" db="EMBL/GenBank/DDBJ databases">
        <title>Pontibacter sp. SD6 16S ribosomal RNA gene Genome sequencing and assembly.</title>
        <authorList>
            <person name="Kang M."/>
        </authorList>
    </citation>
    <scope>NUCLEOTIDE SEQUENCE</scope>
    <source>
        <strain evidence="2">SD6</strain>
    </source>
</reference>
<dbReference type="EMBL" id="JACRVF010000007">
    <property type="protein sequence ID" value="MBC5994923.1"/>
    <property type="molecule type" value="Genomic_DNA"/>
</dbReference>
<keyword evidence="3" id="KW-1185">Reference proteome</keyword>
<evidence type="ECO:0000256" key="1">
    <source>
        <dbReference type="SAM" id="SignalP"/>
    </source>
</evidence>
<protein>
    <recommendedName>
        <fullName evidence="4">DUF2268 domain-containing protein</fullName>
    </recommendedName>
</protein>
<dbReference type="AlphaFoldDB" id="A0A923N9Z0"/>
<dbReference type="RefSeq" id="WP_187068949.1">
    <property type="nucleotide sequence ID" value="NZ_JACRVF010000007.1"/>
</dbReference>
<feature type="signal peptide" evidence="1">
    <location>
        <begin position="1"/>
        <end position="19"/>
    </location>
</feature>
<dbReference type="InterPro" id="IPR019853">
    <property type="entry name" value="GldB-like"/>
</dbReference>
<proteinExistence type="predicted"/>
<comment type="caution">
    <text evidence="2">The sequence shown here is derived from an EMBL/GenBank/DDBJ whole genome shotgun (WGS) entry which is preliminary data.</text>
</comment>
<gene>
    <name evidence="2" type="ORF">H8S84_18910</name>
</gene>
<keyword evidence="1" id="KW-0732">Signal</keyword>
<dbReference type="Pfam" id="PF25594">
    <property type="entry name" value="GldB_lipo"/>
    <property type="match status" value="1"/>
</dbReference>
<evidence type="ECO:0000313" key="2">
    <source>
        <dbReference type="EMBL" id="MBC5994923.1"/>
    </source>
</evidence>